<dbReference type="AlphaFoldDB" id="A0A644XWX2"/>
<reference evidence="1" key="1">
    <citation type="submission" date="2019-08" db="EMBL/GenBank/DDBJ databases">
        <authorList>
            <person name="Kucharzyk K."/>
            <person name="Murdoch R.W."/>
            <person name="Higgins S."/>
            <person name="Loffler F."/>
        </authorList>
    </citation>
    <scope>NUCLEOTIDE SEQUENCE</scope>
</reference>
<accession>A0A644XWX2</accession>
<proteinExistence type="predicted"/>
<gene>
    <name evidence="1" type="ORF">SDC9_66717</name>
</gene>
<organism evidence="1">
    <name type="scientific">bioreactor metagenome</name>
    <dbReference type="NCBI Taxonomy" id="1076179"/>
    <lineage>
        <taxon>unclassified sequences</taxon>
        <taxon>metagenomes</taxon>
        <taxon>ecological metagenomes</taxon>
    </lineage>
</organism>
<comment type="caution">
    <text evidence="1">The sequence shown here is derived from an EMBL/GenBank/DDBJ whole genome shotgun (WGS) entry which is preliminary data.</text>
</comment>
<dbReference type="EMBL" id="VSSQ01003350">
    <property type="protein sequence ID" value="MPM20288.1"/>
    <property type="molecule type" value="Genomic_DNA"/>
</dbReference>
<evidence type="ECO:0000313" key="1">
    <source>
        <dbReference type="EMBL" id="MPM20288.1"/>
    </source>
</evidence>
<sequence length="337" mass="39043">MGRDGRQLDAVEGRVLYHGIDGHVREDQAVARHQRLIERIIPDDVPCQASLSAQTVRMGFFVRFTGIDDERTVWHFQYVRHVASRRCIQNCQVHLIVGRLKHTRNQKARIQCDRFARFKVDLHSIFLFDVVDDFHQFGDIIAFFSDMVPASEVHPLHAVQVFSEFLLECDQSRFQGIGTLFAKGVEMQTVQQFDLALVKIDGRRAQTGKRTGWVIKSMVLSGQLRIDAQPDFDRSVAVFHHFSIQPHLVRGIEDDVIHYREQRLHFFLLESRRKDMRLLAEFLKTQLCLVDRAGGRAVQILGDQRIKVIHREGFLGQQNLAARLILHRFQDFQIAAQ</sequence>
<protein>
    <submittedName>
        <fullName evidence="1">Uncharacterized protein</fullName>
    </submittedName>
</protein>
<name>A0A644XWX2_9ZZZZ</name>